<evidence type="ECO:0000256" key="1">
    <source>
        <dbReference type="ARBA" id="ARBA00004442"/>
    </source>
</evidence>
<dbReference type="Gene3D" id="2.60.120.1440">
    <property type="match status" value="1"/>
</dbReference>
<feature type="chain" id="PRO_5042932985" description="FecR protein domain-containing protein" evidence="4">
    <location>
        <begin position="23"/>
        <end position="1104"/>
    </location>
</feature>
<dbReference type="InterPro" id="IPR006860">
    <property type="entry name" value="FecR"/>
</dbReference>
<feature type="domain" description="FecR protein" evidence="5">
    <location>
        <begin position="70"/>
        <end position="151"/>
    </location>
</feature>
<dbReference type="Gene3D" id="1.25.40.10">
    <property type="entry name" value="Tetratricopeptide repeat domain"/>
    <property type="match status" value="1"/>
</dbReference>
<dbReference type="Gene3D" id="2.40.170.20">
    <property type="entry name" value="TonB-dependent receptor, beta-barrel domain"/>
    <property type="match status" value="1"/>
</dbReference>
<dbReference type="Proteomes" id="UP001320119">
    <property type="component" value="Chromosome"/>
</dbReference>
<dbReference type="PANTHER" id="PTHR38731">
    <property type="entry name" value="LIPL45-RELATED LIPOPROTEIN-RELATED"/>
    <property type="match status" value="1"/>
</dbReference>
<organism evidence="6 7">
    <name type="scientific">Marinagarivorans cellulosilyticus</name>
    <dbReference type="NCBI Taxonomy" id="2721545"/>
    <lineage>
        <taxon>Bacteria</taxon>
        <taxon>Pseudomonadati</taxon>
        <taxon>Pseudomonadota</taxon>
        <taxon>Gammaproteobacteria</taxon>
        <taxon>Cellvibrionales</taxon>
        <taxon>Cellvibrionaceae</taxon>
        <taxon>Marinagarivorans</taxon>
    </lineage>
</organism>
<evidence type="ECO:0000256" key="3">
    <source>
        <dbReference type="ARBA" id="ARBA00023237"/>
    </source>
</evidence>
<dbReference type="AlphaFoldDB" id="A0AAN1WFJ6"/>
<gene>
    <name evidence="6" type="ORF">MARGE09_P0858</name>
</gene>
<dbReference type="InterPro" id="IPR011990">
    <property type="entry name" value="TPR-like_helical_dom_sf"/>
</dbReference>
<keyword evidence="2" id="KW-0472">Membrane</keyword>
<dbReference type="EMBL" id="AP023086">
    <property type="protein sequence ID" value="BCD96658.1"/>
    <property type="molecule type" value="Genomic_DNA"/>
</dbReference>
<dbReference type="Pfam" id="PF04773">
    <property type="entry name" value="FecR"/>
    <property type="match status" value="1"/>
</dbReference>
<evidence type="ECO:0000313" key="7">
    <source>
        <dbReference type="Proteomes" id="UP001320119"/>
    </source>
</evidence>
<accession>A0AAN1WFJ6</accession>
<dbReference type="GO" id="GO:0009279">
    <property type="term" value="C:cell outer membrane"/>
    <property type="evidence" value="ECO:0007669"/>
    <property type="project" value="UniProtKB-SubCell"/>
</dbReference>
<feature type="signal peptide" evidence="4">
    <location>
        <begin position="1"/>
        <end position="22"/>
    </location>
</feature>
<protein>
    <recommendedName>
        <fullName evidence="5">FecR protein domain-containing protein</fullName>
    </recommendedName>
</protein>
<proteinExistence type="predicted"/>
<evidence type="ECO:0000256" key="2">
    <source>
        <dbReference type="ARBA" id="ARBA00023136"/>
    </source>
</evidence>
<dbReference type="PANTHER" id="PTHR38731:SF3">
    <property type="entry name" value="BLL6125 PROTEIN"/>
    <property type="match status" value="1"/>
</dbReference>
<dbReference type="RefSeq" id="WP_236986147.1">
    <property type="nucleotide sequence ID" value="NZ_AP023086.1"/>
</dbReference>
<dbReference type="InterPro" id="IPR036942">
    <property type="entry name" value="Beta-barrel_TonB_sf"/>
</dbReference>
<keyword evidence="7" id="KW-1185">Reference proteome</keyword>
<keyword evidence="4" id="KW-0732">Signal</keyword>
<dbReference type="SUPFAM" id="SSF56935">
    <property type="entry name" value="Porins"/>
    <property type="match status" value="1"/>
</dbReference>
<keyword evidence="3" id="KW-0998">Cell outer membrane</keyword>
<comment type="subcellular location">
    <subcellularLocation>
        <location evidence="1">Cell outer membrane</location>
    </subcellularLocation>
</comment>
<evidence type="ECO:0000259" key="5">
    <source>
        <dbReference type="Pfam" id="PF04773"/>
    </source>
</evidence>
<dbReference type="SUPFAM" id="SSF48452">
    <property type="entry name" value="TPR-like"/>
    <property type="match status" value="1"/>
</dbReference>
<reference evidence="6 7" key="1">
    <citation type="journal article" date="2022" name="IScience">
        <title>An ultrasensitive nanofiber-based assay for enzymatic hydrolysis and deep-sea microbial degradation of cellulose.</title>
        <authorList>
            <person name="Tsudome M."/>
            <person name="Tachioka M."/>
            <person name="Miyazaki M."/>
            <person name="Uchimura K."/>
            <person name="Tsuda M."/>
            <person name="Takaki Y."/>
            <person name="Deguchi S."/>
        </authorList>
    </citation>
    <scope>NUCLEOTIDE SEQUENCE [LARGE SCALE GENOMIC DNA]</scope>
    <source>
        <strain evidence="6 7">GE09</strain>
    </source>
</reference>
<sequence length="1104" mass="122216">MRFKFFRVLIAAVLVFSESVMSQPCEKLAATLESMEGGGVVKPLEDDQWQPVKVGHQFCYGDTFKLEELRAVLRLENDTLVKLNSGSVLKFIPPKESFWVELVDGVAHFISRTPKSFTVKAPYVNAAVEGTEFIIAHDQQQDTVSVVEGLVVAENAMGSTRLQAMQQSSTTIGGAPSQALAISLPDVADWSLYYPPVFIPEDTGSAAAQLYTRGDFAASYQQALADNNVDIIAVLSLFYGQRKKFEEAVGSLSKVDSQALFVIQKLVQGNLADAILDSSRLVAENSDQPSALLAQSYALQASFALDEALKSAQKAQQITDHPLVNLRVAELALIVGRKSLANKSLNKLERVSFFSAYSESLRALTALQDNRNKKALAILEGAAIKNTSIPLVQLLIGLTKIQRGDFISGREKLELAVALDPSNSLYRSYLGKAYAEEGRMGKAEDQITLAKHLDSDDPTPWFYDGLNKQSYGAYVAAISAYEKSLELNDQRNAFRSRSALAGDAAVKSANIGTSYSRLGLDKKAAILGSKVVAESPSAYAGHRLLLEAYADDPQQESLRATARLNSTLMQPLGASSLPVGLLESGLNTIAGASPSDIGISEYTNLFIEDGVSGRVTLLGGGDSTSAYDFSLKGKWQQLSLSLGDYRYHSDGVRENNDADYRISSGLIHYQPTNKLNFQFEYSQLRSEEGDLSSFDPDGGARENYRSNTESYRYRVSGMYTQENSNLFLINMAEGERDVYISDATVRNDIKYSVIANNFNNLKQFNGQYVVNTIRDFTIETGVELMGFDSEVNQQVTAQRRLLQDALVENIVRVDSYYMDANTRYFNNLRINVGVDYTKISHEEVSLLGHFPIDRPDNFLPYVGLQWEVASNFDVRAAYSENYSLGLFDFASLKKKTIVGFERNLNFANGVKFDFLGAGFDYAPSSYLSFSLERLEYDIERIVRGSNGTGEVVFRNIPIGNDASVLNIDFTPNEKLSVSMMLMDQVFNNLDAAHLSAYAPEALEVKRADVDVVIRPVLDFEFSITFNHLDQALNRNDDQFADSFKYFSSSAAYYFMNRKGKVSLTLDNITSEDFDTYGVGLYSGINEVLEFNPNKTYVLSLLYNF</sequence>
<evidence type="ECO:0000256" key="4">
    <source>
        <dbReference type="SAM" id="SignalP"/>
    </source>
</evidence>
<name>A0AAN1WFJ6_9GAMM</name>
<dbReference type="KEGG" id="marq:MARGE09_P0858"/>
<evidence type="ECO:0000313" key="6">
    <source>
        <dbReference type="EMBL" id="BCD96658.1"/>
    </source>
</evidence>